<dbReference type="Pfam" id="PF00201">
    <property type="entry name" value="UDPGT"/>
    <property type="match status" value="1"/>
</dbReference>
<comment type="caution">
    <text evidence="4">The sequence shown here is derived from an EMBL/GenBank/DDBJ whole genome shotgun (WGS) entry which is preliminary data.</text>
</comment>
<dbReference type="EMBL" id="QGNW01000073">
    <property type="protein sequence ID" value="RVX01854.1"/>
    <property type="molecule type" value="Genomic_DNA"/>
</dbReference>
<dbReference type="PANTHER" id="PTHR48048:SF41">
    <property type="entry name" value="GLYCOSYLTRANSFERASE"/>
    <property type="match status" value="1"/>
</dbReference>
<dbReference type="CDD" id="cd03784">
    <property type="entry name" value="GT1_Gtf-like"/>
    <property type="match status" value="1"/>
</dbReference>
<keyword evidence="2 3" id="KW-0808">Transferase</keyword>
<dbReference type="Gene3D" id="3.40.50.2000">
    <property type="entry name" value="Glycogen Phosphorylase B"/>
    <property type="match status" value="1"/>
</dbReference>
<dbReference type="AlphaFoldDB" id="A0A438IYT0"/>
<evidence type="ECO:0000256" key="2">
    <source>
        <dbReference type="ARBA" id="ARBA00022679"/>
    </source>
</evidence>
<dbReference type="Proteomes" id="UP000288805">
    <property type="component" value="Unassembled WGS sequence"/>
</dbReference>
<accession>A0A438IYT0</accession>
<organism evidence="4 5">
    <name type="scientific">Vitis vinifera</name>
    <name type="common">Grape</name>
    <dbReference type="NCBI Taxonomy" id="29760"/>
    <lineage>
        <taxon>Eukaryota</taxon>
        <taxon>Viridiplantae</taxon>
        <taxon>Streptophyta</taxon>
        <taxon>Embryophyta</taxon>
        <taxon>Tracheophyta</taxon>
        <taxon>Spermatophyta</taxon>
        <taxon>Magnoliopsida</taxon>
        <taxon>eudicotyledons</taxon>
        <taxon>Gunneridae</taxon>
        <taxon>Pentapetalae</taxon>
        <taxon>rosids</taxon>
        <taxon>Vitales</taxon>
        <taxon>Vitaceae</taxon>
        <taxon>Viteae</taxon>
        <taxon>Vitis</taxon>
    </lineage>
</organism>
<dbReference type="InterPro" id="IPR002213">
    <property type="entry name" value="UDP_glucos_trans"/>
</dbReference>
<dbReference type="GO" id="GO:0035251">
    <property type="term" value="F:UDP-glucosyltransferase activity"/>
    <property type="evidence" value="ECO:0007669"/>
    <property type="project" value="InterPro"/>
</dbReference>
<dbReference type="InterPro" id="IPR050481">
    <property type="entry name" value="UDP-glycosyltransf_plant"/>
</dbReference>
<evidence type="ECO:0000256" key="3">
    <source>
        <dbReference type="RuleBase" id="RU003718"/>
    </source>
</evidence>
<dbReference type="FunFam" id="3.40.50.2000:FF:000056">
    <property type="entry name" value="Glycosyltransferase"/>
    <property type="match status" value="1"/>
</dbReference>
<sequence length="162" mass="17870">MEKLSGETPQPSLDSCLPEGFLERTKDRGYLVKSWAPQVAVLSHDSVGGFVTHCGWNSILESVCAGVPMVAWPLYAEQKMNRVILVEEFKVALPVNQLENDFVTANELENRVTELMNSDKGKALRDRVIAMRDGAKAAMREDGSSRLALAKLVELITRAPPT</sequence>
<evidence type="ECO:0000313" key="4">
    <source>
        <dbReference type="EMBL" id="RVX01854.1"/>
    </source>
</evidence>
<dbReference type="InterPro" id="IPR035595">
    <property type="entry name" value="UDP_glycos_trans_CS"/>
</dbReference>
<name>A0A438IYT0_VITVI</name>
<evidence type="ECO:0000256" key="1">
    <source>
        <dbReference type="ARBA" id="ARBA00009995"/>
    </source>
</evidence>
<comment type="similarity">
    <text evidence="1 3">Belongs to the UDP-glycosyltransferase family.</text>
</comment>
<protein>
    <submittedName>
        <fullName evidence="4">UDP-glycosyltransferase 2</fullName>
    </submittedName>
</protein>
<evidence type="ECO:0000313" key="5">
    <source>
        <dbReference type="Proteomes" id="UP000288805"/>
    </source>
</evidence>
<dbReference type="SUPFAM" id="SSF53756">
    <property type="entry name" value="UDP-Glycosyltransferase/glycogen phosphorylase"/>
    <property type="match status" value="1"/>
</dbReference>
<dbReference type="PROSITE" id="PS00375">
    <property type="entry name" value="UDPGT"/>
    <property type="match status" value="1"/>
</dbReference>
<reference evidence="4 5" key="1">
    <citation type="journal article" date="2018" name="PLoS Genet.">
        <title>Population sequencing reveals clonal diversity and ancestral inbreeding in the grapevine cultivar Chardonnay.</title>
        <authorList>
            <person name="Roach M.J."/>
            <person name="Johnson D.L."/>
            <person name="Bohlmann J."/>
            <person name="van Vuuren H.J."/>
            <person name="Jones S.J."/>
            <person name="Pretorius I.S."/>
            <person name="Schmidt S.A."/>
            <person name="Borneman A.R."/>
        </authorList>
    </citation>
    <scope>NUCLEOTIDE SEQUENCE [LARGE SCALE GENOMIC DNA]</scope>
    <source>
        <strain evidence="5">cv. Chardonnay</strain>
        <tissue evidence="4">Leaf</tissue>
    </source>
</reference>
<keyword evidence="3" id="KW-0328">Glycosyltransferase</keyword>
<dbReference type="PANTHER" id="PTHR48048">
    <property type="entry name" value="GLYCOSYLTRANSFERASE"/>
    <property type="match status" value="1"/>
</dbReference>
<gene>
    <name evidence="4" type="primary">UGT2</name>
    <name evidence="4" type="ORF">CK203_019369</name>
</gene>
<proteinExistence type="inferred from homology"/>